<dbReference type="GO" id="GO:0006189">
    <property type="term" value="P:'de novo' IMP biosynthetic process"/>
    <property type="evidence" value="ECO:0007669"/>
    <property type="project" value="UniProtKB-UniPathway"/>
</dbReference>
<comment type="pathway">
    <text evidence="2">Purine metabolism; IMP biosynthesis via de novo pathway; 5-formamido-1-(5-phospho-D-ribosyl)imidazole-4-carboxamide from 5-amino-1-(5-phospho-D-ribosyl)imidazole-4-carboxamide (10-formyl THF route): step 1/1.</text>
</comment>
<dbReference type="SUPFAM" id="SSF52335">
    <property type="entry name" value="Methylglyoxal synthase-like"/>
    <property type="match status" value="1"/>
</dbReference>
<keyword evidence="7" id="KW-0511">Multifunctional enzyme</keyword>
<gene>
    <name evidence="11" type="ORF">LCGC14_0284210</name>
</gene>
<keyword evidence="4" id="KW-0808">Transferase</keyword>
<dbReference type="InterPro" id="IPR016193">
    <property type="entry name" value="Cytidine_deaminase-like"/>
</dbReference>
<dbReference type="EMBL" id="LAZR01000165">
    <property type="protein sequence ID" value="KKN84896.1"/>
    <property type="molecule type" value="Genomic_DNA"/>
</dbReference>
<evidence type="ECO:0000256" key="4">
    <source>
        <dbReference type="ARBA" id="ARBA00022679"/>
    </source>
</evidence>
<dbReference type="HAMAP" id="MF_00139">
    <property type="entry name" value="PurH"/>
    <property type="match status" value="1"/>
</dbReference>
<evidence type="ECO:0000256" key="7">
    <source>
        <dbReference type="ARBA" id="ARBA00023268"/>
    </source>
</evidence>
<dbReference type="Gene3D" id="3.40.50.1380">
    <property type="entry name" value="Methylglyoxal synthase-like domain"/>
    <property type="match status" value="1"/>
</dbReference>
<dbReference type="FunFam" id="3.40.140.20:FF:000001">
    <property type="entry name" value="Bifunctional purine biosynthesis protein PurH"/>
    <property type="match status" value="1"/>
</dbReference>
<organism evidence="11">
    <name type="scientific">marine sediment metagenome</name>
    <dbReference type="NCBI Taxonomy" id="412755"/>
    <lineage>
        <taxon>unclassified sequences</taxon>
        <taxon>metagenomes</taxon>
        <taxon>ecological metagenomes</taxon>
    </lineage>
</organism>
<dbReference type="GO" id="GO:0004643">
    <property type="term" value="F:phosphoribosylaminoimidazolecarboxamide formyltransferase activity"/>
    <property type="evidence" value="ECO:0007669"/>
    <property type="project" value="UniProtKB-EC"/>
</dbReference>
<evidence type="ECO:0000256" key="6">
    <source>
        <dbReference type="ARBA" id="ARBA00022801"/>
    </source>
</evidence>
<dbReference type="PIRSF" id="PIRSF000414">
    <property type="entry name" value="AICARFT_IMPCHas"/>
    <property type="match status" value="1"/>
</dbReference>
<accession>A0A0F9WGA1</accession>
<dbReference type="PANTHER" id="PTHR11692">
    <property type="entry name" value="BIFUNCTIONAL PURINE BIOSYNTHESIS PROTEIN PURH"/>
    <property type="match status" value="1"/>
</dbReference>
<reference evidence="11" key="1">
    <citation type="journal article" date="2015" name="Nature">
        <title>Complex archaea that bridge the gap between prokaryotes and eukaryotes.</title>
        <authorList>
            <person name="Spang A."/>
            <person name="Saw J.H."/>
            <person name="Jorgensen S.L."/>
            <person name="Zaremba-Niedzwiedzka K."/>
            <person name="Martijn J."/>
            <person name="Lind A.E."/>
            <person name="van Eijk R."/>
            <person name="Schleper C."/>
            <person name="Guy L."/>
            <person name="Ettema T.J."/>
        </authorList>
    </citation>
    <scope>NUCLEOTIDE SEQUENCE</scope>
</reference>
<comment type="pathway">
    <text evidence="1">Purine metabolism; IMP biosynthesis via de novo pathway; IMP from 5-formamido-1-(5-phospho-D-ribosyl)imidazole-4-carboxamide: step 1/1.</text>
</comment>
<evidence type="ECO:0000256" key="3">
    <source>
        <dbReference type="ARBA" id="ARBA00007667"/>
    </source>
</evidence>
<dbReference type="UniPathway" id="UPA00074">
    <property type="reaction ID" value="UER00133"/>
</dbReference>
<evidence type="ECO:0000256" key="1">
    <source>
        <dbReference type="ARBA" id="ARBA00004844"/>
    </source>
</evidence>
<dbReference type="Pfam" id="PF01808">
    <property type="entry name" value="AICARFT_IMPCHas"/>
    <property type="match status" value="1"/>
</dbReference>
<evidence type="ECO:0000259" key="10">
    <source>
        <dbReference type="PROSITE" id="PS51855"/>
    </source>
</evidence>
<dbReference type="SMART" id="SM00851">
    <property type="entry name" value="MGS"/>
    <property type="match status" value="1"/>
</dbReference>
<sequence>MEGAKIQRALISVYDKTGIEPFAKALAEMGAEIISSGGTAKAIEAAGVAVRDVKEWTGFPAMLGHRVVTLHPKVHGSLLALRDDPEHQKDIETYGLEPIDLVCVNLYPFEDAIAKDGCTLADAVEMIDIGGPTMVRAAAKNHKFVTIVTSPDQYAQVLSEIRANDGCVSFPTRQALAQKAFALTCHYDTVISRYLAAQLGEPFPDRIAFSYTKAGDLRYGENPHQQAAFYVSPDAAEPCIARAKLLGGKPISYNNYFDANGALELVKDFDTPAVAIIKHANPAGCAIDDDLVEAYRKAYFGDVNAAMGGIIAVNRPVTEALAAAIVETYKRWGKPAGAGGFYAEIVAAPSFEGDSIQIIQNRKGWGPDVRILEVGPFTGRRNTEKFIKYIVGGAIVQDRDLLGCNEDDWKVVTKRQPTEAELADMRFAWIVCKHVKSNAIVLAKDLALLGAGAGQMSRVNSARLAGMIATQYGGGDVVDTAGCTLASDAFFPFPDSLDWAVEAGATAVIEPGGSKKDADVITRADELGLAMIFTGARHFNH</sequence>
<dbReference type="Gene3D" id="3.40.140.20">
    <property type="match status" value="2"/>
</dbReference>
<comment type="catalytic activity">
    <reaction evidence="9">
        <text>IMP + H2O = 5-formamido-1-(5-phospho-D-ribosyl)imidazole-4-carboxamide</text>
        <dbReference type="Rhea" id="RHEA:18445"/>
        <dbReference type="ChEBI" id="CHEBI:15377"/>
        <dbReference type="ChEBI" id="CHEBI:58053"/>
        <dbReference type="ChEBI" id="CHEBI:58467"/>
        <dbReference type="EC" id="3.5.4.10"/>
    </reaction>
</comment>
<dbReference type="NCBIfam" id="NF002049">
    <property type="entry name" value="PRK00881.1"/>
    <property type="match status" value="1"/>
</dbReference>
<keyword evidence="6" id="KW-0378">Hydrolase</keyword>
<dbReference type="InterPro" id="IPR002695">
    <property type="entry name" value="PurH-like"/>
</dbReference>
<evidence type="ECO:0000256" key="8">
    <source>
        <dbReference type="ARBA" id="ARBA00050488"/>
    </source>
</evidence>
<dbReference type="CDD" id="cd01421">
    <property type="entry name" value="IMPCH"/>
    <property type="match status" value="1"/>
</dbReference>
<dbReference type="PROSITE" id="PS51855">
    <property type="entry name" value="MGS"/>
    <property type="match status" value="1"/>
</dbReference>
<comment type="similarity">
    <text evidence="3">Belongs to the PurH family.</text>
</comment>
<evidence type="ECO:0000256" key="9">
    <source>
        <dbReference type="ARBA" id="ARBA00050687"/>
    </source>
</evidence>
<dbReference type="SUPFAM" id="SSF53927">
    <property type="entry name" value="Cytidine deaminase-like"/>
    <property type="match status" value="1"/>
</dbReference>
<dbReference type="GO" id="GO:0005829">
    <property type="term" value="C:cytosol"/>
    <property type="evidence" value="ECO:0007669"/>
    <property type="project" value="TreeGrafter"/>
</dbReference>
<dbReference type="InterPro" id="IPR024051">
    <property type="entry name" value="AICAR_Tfase_dup_dom_sf"/>
</dbReference>
<evidence type="ECO:0000256" key="5">
    <source>
        <dbReference type="ARBA" id="ARBA00022755"/>
    </source>
</evidence>
<comment type="caution">
    <text evidence="11">The sequence shown here is derived from an EMBL/GenBank/DDBJ whole genome shotgun (WGS) entry which is preliminary data.</text>
</comment>
<name>A0A0F9WGA1_9ZZZZ</name>
<evidence type="ECO:0000256" key="2">
    <source>
        <dbReference type="ARBA" id="ARBA00004954"/>
    </source>
</evidence>
<dbReference type="AlphaFoldDB" id="A0A0F9WGA1"/>
<comment type="catalytic activity">
    <reaction evidence="8">
        <text>(6R)-10-formyltetrahydrofolate + 5-amino-1-(5-phospho-beta-D-ribosyl)imidazole-4-carboxamide = 5-formamido-1-(5-phospho-D-ribosyl)imidazole-4-carboxamide + (6S)-5,6,7,8-tetrahydrofolate</text>
        <dbReference type="Rhea" id="RHEA:22192"/>
        <dbReference type="ChEBI" id="CHEBI:57453"/>
        <dbReference type="ChEBI" id="CHEBI:58467"/>
        <dbReference type="ChEBI" id="CHEBI:58475"/>
        <dbReference type="ChEBI" id="CHEBI:195366"/>
        <dbReference type="EC" id="2.1.2.3"/>
    </reaction>
</comment>
<dbReference type="FunFam" id="3.40.50.1380:FF:000001">
    <property type="entry name" value="Bifunctional purine biosynthesis protein PurH"/>
    <property type="match status" value="1"/>
</dbReference>
<dbReference type="SMART" id="SM00798">
    <property type="entry name" value="AICARFT_IMPCHas"/>
    <property type="match status" value="1"/>
</dbReference>
<dbReference type="NCBIfam" id="TIGR00355">
    <property type="entry name" value="purH"/>
    <property type="match status" value="1"/>
</dbReference>
<dbReference type="GO" id="GO:0003937">
    <property type="term" value="F:IMP cyclohydrolase activity"/>
    <property type="evidence" value="ECO:0007669"/>
    <property type="project" value="UniProtKB-EC"/>
</dbReference>
<feature type="domain" description="MGS-like" evidence="10">
    <location>
        <begin position="1"/>
        <end position="149"/>
    </location>
</feature>
<dbReference type="InterPro" id="IPR011607">
    <property type="entry name" value="MGS-like_dom"/>
</dbReference>
<proteinExistence type="inferred from homology"/>
<protein>
    <recommendedName>
        <fullName evidence="10">MGS-like domain-containing protein</fullName>
    </recommendedName>
</protein>
<keyword evidence="5" id="KW-0658">Purine biosynthesis</keyword>
<evidence type="ECO:0000313" key="11">
    <source>
        <dbReference type="EMBL" id="KKN84896.1"/>
    </source>
</evidence>
<dbReference type="InterPro" id="IPR036914">
    <property type="entry name" value="MGS-like_dom_sf"/>
</dbReference>
<dbReference type="PANTHER" id="PTHR11692:SF0">
    <property type="entry name" value="BIFUNCTIONAL PURINE BIOSYNTHESIS PROTEIN ATIC"/>
    <property type="match status" value="1"/>
</dbReference>
<dbReference type="Pfam" id="PF02142">
    <property type="entry name" value="MGS"/>
    <property type="match status" value="1"/>
</dbReference>